<evidence type="ECO:0000313" key="3">
    <source>
        <dbReference type="Proteomes" id="UP000186922"/>
    </source>
</evidence>
<proteinExistence type="predicted"/>
<comment type="caution">
    <text evidence="2">The sequence shown here is derived from an EMBL/GenBank/DDBJ whole genome shotgun (WGS) entry which is preliminary data.</text>
</comment>
<accession>A0A1D1UXJ4</accession>
<dbReference type="Proteomes" id="UP000186922">
    <property type="component" value="Unassembled WGS sequence"/>
</dbReference>
<organism evidence="2 3">
    <name type="scientific">Ramazzottius varieornatus</name>
    <name type="common">Water bear</name>
    <name type="synonym">Tardigrade</name>
    <dbReference type="NCBI Taxonomy" id="947166"/>
    <lineage>
        <taxon>Eukaryota</taxon>
        <taxon>Metazoa</taxon>
        <taxon>Ecdysozoa</taxon>
        <taxon>Tardigrada</taxon>
        <taxon>Eutardigrada</taxon>
        <taxon>Parachela</taxon>
        <taxon>Hypsibioidea</taxon>
        <taxon>Ramazzottiidae</taxon>
        <taxon>Ramazzottius</taxon>
    </lineage>
</organism>
<gene>
    <name evidence="2" type="primary">RvY_04495-1</name>
    <name evidence="2" type="synonym">RvY_04495.1</name>
    <name evidence="2" type="ORF">RvY_04495</name>
</gene>
<protein>
    <submittedName>
        <fullName evidence="2">Uncharacterized protein</fullName>
    </submittedName>
</protein>
<feature type="region of interest" description="Disordered" evidence="1">
    <location>
        <begin position="1"/>
        <end position="55"/>
    </location>
</feature>
<keyword evidence="3" id="KW-1185">Reference proteome</keyword>
<reference evidence="2 3" key="1">
    <citation type="journal article" date="2016" name="Nat. Commun.">
        <title>Extremotolerant tardigrade genome and improved radiotolerance of human cultured cells by tardigrade-unique protein.</title>
        <authorList>
            <person name="Hashimoto T."/>
            <person name="Horikawa D.D."/>
            <person name="Saito Y."/>
            <person name="Kuwahara H."/>
            <person name="Kozuka-Hata H."/>
            <person name="Shin-I T."/>
            <person name="Minakuchi Y."/>
            <person name="Ohishi K."/>
            <person name="Motoyama A."/>
            <person name="Aizu T."/>
            <person name="Enomoto A."/>
            <person name="Kondo K."/>
            <person name="Tanaka S."/>
            <person name="Hara Y."/>
            <person name="Koshikawa S."/>
            <person name="Sagara H."/>
            <person name="Miura T."/>
            <person name="Yokobori S."/>
            <person name="Miyagawa K."/>
            <person name="Suzuki Y."/>
            <person name="Kubo T."/>
            <person name="Oyama M."/>
            <person name="Kohara Y."/>
            <person name="Fujiyama A."/>
            <person name="Arakawa K."/>
            <person name="Katayama T."/>
            <person name="Toyoda A."/>
            <person name="Kunieda T."/>
        </authorList>
    </citation>
    <scope>NUCLEOTIDE SEQUENCE [LARGE SCALE GENOMIC DNA]</scope>
    <source>
        <strain evidence="2 3">YOKOZUNA-1</strain>
    </source>
</reference>
<evidence type="ECO:0000256" key="1">
    <source>
        <dbReference type="SAM" id="MobiDB-lite"/>
    </source>
</evidence>
<name>A0A1D1UXJ4_RAMVA</name>
<sequence length="55" mass="5685">MLGGNGEGMEEGIIECAEPRPAKESPPGPDIADENGGKPKKPGARSKPAREAIDE</sequence>
<dbReference type="AlphaFoldDB" id="A0A1D1UXJ4"/>
<evidence type="ECO:0000313" key="2">
    <source>
        <dbReference type="EMBL" id="GAU92412.1"/>
    </source>
</evidence>
<dbReference type="EMBL" id="BDGG01000002">
    <property type="protein sequence ID" value="GAU92412.1"/>
    <property type="molecule type" value="Genomic_DNA"/>
</dbReference>